<dbReference type="EMBL" id="CAJVQB010046010">
    <property type="protein sequence ID" value="CAG8832756.1"/>
    <property type="molecule type" value="Genomic_DNA"/>
</dbReference>
<keyword evidence="3" id="KW-1185">Reference proteome</keyword>
<protein>
    <submittedName>
        <fullName evidence="2">14481_t:CDS:1</fullName>
    </submittedName>
</protein>
<proteinExistence type="predicted"/>
<organism evidence="2 3">
    <name type="scientific">Gigaspora margarita</name>
    <dbReference type="NCBI Taxonomy" id="4874"/>
    <lineage>
        <taxon>Eukaryota</taxon>
        <taxon>Fungi</taxon>
        <taxon>Fungi incertae sedis</taxon>
        <taxon>Mucoromycota</taxon>
        <taxon>Glomeromycotina</taxon>
        <taxon>Glomeromycetes</taxon>
        <taxon>Diversisporales</taxon>
        <taxon>Gigasporaceae</taxon>
        <taxon>Gigaspora</taxon>
    </lineage>
</organism>
<accession>A0ABN7WIF9</accession>
<dbReference type="Proteomes" id="UP000789901">
    <property type="component" value="Unassembled WGS sequence"/>
</dbReference>
<feature type="region of interest" description="Disordered" evidence="1">
    <location>
        <begin position="63"/>
        <end position="91"/>
    </location>
</feature>
<name>A0ABN7WIF9_GIGMA</name>
<evidence type="ECO:0000256" key="1">
    <source>
        <dbReference type="SAM" id="MobiDB-lite"/>
    </source>
</evidence>
<feature type="compositionally biased region" description="Polar residues" evidence="1">
    <location>
        <begin position="73"/>
        <end position="88"/>
    </location>
</feature>
<comment type="caution">
    <text evidence="2">The sequence shown here is derived from an EMBL/GenBank/DDBJ whole genome shotgun (WGS) entry which is preliminary data.</text>
</comment>
<feature type="non-terminal residue" evidence="2">
    <location>
        <position position="1"/>
    </location>
</feature>
<evidence type="ECO:0000313" key="3">
    <source>
        <dbReference type="Proteomes" id="UP000789901"/>
    </source>
</evidence>
<sequence length="110" mass="12588">PDTNPVLLLNTNDLQHQTFTNVIKNYTTSTNYGTGENITTTNKDTKERLQDCSIDTNEIPRMMKRRQTEHSQKTSPKNDATLEETNLQQRRHKQLVTSNGNVKTTAVLTR</sequence>
<evidence type="ECO:0000313" key="2">
    <source>
        <dbReference type="EMBL" id="CAG8832756.1"/>
    </source>
</evidence>
<gene>
    <name evidence="2" type="ORF">GMARGA_LOCUS31212</name>
</gene>
<reference evidence="2 3" key="1">
    <citation type="submission" date="2021-06" db="EMBL/GenBank/DDBJ databases">
        <authorList>
            <person name="Kallberg Y."/>
            <person name="Tangrot J."/>
            <person name="Rosling A."/>
        </authorList>
    </citation>
    <scope>NUCLEOTIDE SEQUENCE [LARGE SCALE GENOMIC DNA]</scope>
    <source>
        <strain evidence="2 3">120-4 pot B 10/14</strain>
    </source>
</reference>